<dbReference type="GO" id="GO:0015297">
    <property type="term" value="F:antiporter activity"/>
    <property type="evidence" value="ECO:0007669"/>
    <property type="project" value="UniProtKB-KW"/>
</dbReference>
<keyword evidence="15" id="KW-1185">Reference proteome</keyword>
<feature type="transmembrane region" description="Helical" evidence="13">
    <location>
        <begin position="241"/>
        <end position="264"/>
    </location>
</feature>
<evidence type="ECO:0000256" key="12">
    <source>
        <dbReference type="ARBA" id="ARBA00031636"/>
    </source>
</evidence>
<dbReference type="GO" id="GO:0006811">
    <property type="term" value="P:monoatomic ion transport"/>
    <property type="evidence" value="ECO:0007669"/>
    <property type="project" value="UniProtKB-KW"/>
</dbReference>
<dbReference type="PIRSF" id="PIRSF006603">
    <property type="entry name" value="DinF"/>
    <property type="match status" value="1"/>
</dbReference>
<feature type="transmembrane region" description="Helical" evidence="13">
    <location>
        <begin position="100"/>
        <end position="122"/>
    </location>
</feature>
<dbReference type="GO" id="GO:0046677">
    <property type="term" value="P:response to antibiotic"/>
    <property type="evidence" value="ECO:0007669"/>
    <property type="project" value="UniProtKB-KW"/>
</dbReference>
<keyword evidence="11" id="KW-0046">Antibiotic resistance</keyword>
<feature type="transmembrane region" description="Helical" evidence="13">
    <location>
        <begin position="419"/>
        <end position="440"/>
    </location>
</feature>
<feature type="transmembrane region" description="Helical" evidence="13">
    <location>
        <begin position="319"/>
        <end position="341"/>
    </location>
</feature>
<accession>A0A250B683</accession>
<dbReference type="InterPro" id="IPR048279">
    <property type="entry name" value="MdtK-like"/>
</dbReference>
<dbReference type="AlphaFoldDB" id="A0A250B683"/>
<evidence type="ECO:0000256" key="3">
    <source>
        <dbReference type="ARBA" id="ARBA00022106"/>
    </source>
</evidence>
<evidence type="ECO:0000256" key="1">
    <source>
        <dbReference type="ARBA" id="ARBA00004429"/>
    </source>
</evidence>
<evidence type="ECO:0000256" key="7">
    <source>
        <dbReference type="ARBA" id="ARBA00022692"/>
    </source>
</evidence>
<evidence type="ECO:0000256" key="13">
    <source>
        <dbReference type="SAM" id="Phobius"/>
    </source>
</evidence>
<feature type="transmembrane region" description="Helical" evidence="13">
    <location>
        <begin position="200"/>
        <end position="220"/>
    </location>
</feature>
<dbReference type="Proteomes" id="UP000217182">
    <property type="component" value="Chromosome"/>
</dbReference>
<comment type="similarity">
    <text evidence="2">Belongs to the multi antimicrobial extrusion (MATE) (TC 2.A.66.1) family. MepA subfamily.</text>
</comment>
<feature type="transmembrane region" description="Helical" evidence="13">
    <location>
        <begin position="284"/>
        <end position="307"/>
    </location>
</feature>
<evidence type="ECO:0000256" key="11">
    <source>
        <dbReference type="ARBA" id="ARBA00023251"/>
    </source>
</evidence>
<dbReference type="GO" id="GO:0005886">
    <property type="term" value="C:plasma membrane"/>
    <property type="evidence" value="ECO:0007669"/>
    <property type="project" value="UniProtKB-SubCell"/>
</dbReference>
<dbReference type="Pfam" id="PF01554">
    <property type="entry name" value="MatE"/>
    <property type="match status" value="2"/>
</dbReference>
<evidence type="ECO:0000256" key="8">
    <source>
        <dbReference type="ARBA" id="ARBA00022989"/>
    </source>
</evidence>
<keyword evidence="5" id="KW-0050">Antiport</keyword>
<evidence type="ECO:0000256" key="6">
    <source>
        <dbReference type="ARBA" id="ARBA00022475"/>
    </source>
</evidence>
<gene>
    <name evidence="14" type="ORF">AWC35_21065</name>
</gene>
<keyword evidence="4" id="KW-0813">Transport</keyword>
<feature type="transmembrane region" description="Helical" evidence="13">
    <location>
        <begin position="353"/>
        <end position="379"/>
    </location>
</feature>
<evidence type="ECO:0000313" key="15">
    <source>
        <dbReference type="Proteomes" id="UP000217182"/>
    </source>
</evidence>
<protein>
    <recommendedName>
        <fullName evidence="3">Multidrug export protein MepA</fullName>
    </recommendedName>
    <alternativeName>
        <fullName evidence="12">Multidrug-efflux transporter</fullName>
    </alternativeName>
</protein>
<feature type="transmembrane region" description="Helical" evidence="13">
    <location>
        <begin position="142"/>
        <end position="162"/>
    </location>
</feature>
<dbReference type="CDD" id="cd13143">
    <property type="entry name" value="MATE_MepA_like"/>
    <property type="match status" value="1"/>
</dbReference>
<feature type="transmembrane region" description="Helical" evidence="13">
    <location>
        <begin position="391"/>
        <end position="413"/>
    </location>
</feature>
<evidence type="ECO:0000256" key="9">
    <source>
        <dbReference type="ARBA" id="ARBA00023065"/>
    </source>
</evidence>
<dbReference type="PANTHER" id="PTHR43298">
    <property type="entry name" value="MULTIDRUG RESISTANCE PROTEIN NORM-RELATED"/>
    <property type="match status" value="1"/>
</dbReference>
<keyword evidence="9" id="KW-0406">Ion transport</keyword>
<feature type="transmembrane region" description="Helical" evidence="13">
    <location>
        <begin position="55"/>
        <end position="88"/>
    </location>
</feature>
<keyword evidence="7 13" id="KW-0812">Transmembrane</keyword>
<evidence type="ECO:0000256" key="5">
    <source>
        <dbReference type="ARBA" id="ARBA00022449"/>
    </source>
</evidence>
<reference evidence="14 15" key="1">
    <citation type="submission" date="2016-01" db="EMBL/GenBank/DDBJ databases">
        <authorList>
            <person name="Oliw E.H."/>
        </authorList>
    </citation>
    <scope>NUCLEOTIDE SEQUENCE [LARGE SCALE GENOMIC DNA]</scope>
    <source>
        <strain evidence="14 15">FRB97</strain>
    </source>
</reference>
<proteinExistence type="inferred from homology"/>
<evidence type="ECO:0000256" key="10">
    <source>
        <dbReference type="ARBA" id="ARBA00023136"/>
    </source>
</evidence>
<feature type="transmembrane region" description="Helical" evidence="13">
    <location>
        <begin position="174"/>
        <end position="194"/>
    </location>
</feature>
<organism evidence="14 15">
    <name type="scientific">Gibbsiella quercinecans</name>
    <dbReference type="NCBI Taxonomy" id="929813"/>
    <lineage>
        <taxon>Bacteria</taxon>
        <taxon>Pseudomonadati</taxon>
        <taxon>Pseudomonadota</taxon>
        <taxon>Gammaproteobacteria</taxon>
        <taxon>Enterobacterales</taxon>
        <taxon>Yersiniaceae</taxon>
        <taxon>Gibbsiella</taxon>
    </lineage>
</organism>
<keyword evidence="6" id="KW-1003">Cell membrane</keyword>
<feature type="transmembrane region" description="Helical" evidence="13">
    <location>
        <begin position="20"/>
        <end position="43"/>
    </location>
</feature>
<dbReference type="InterPro" id="IPR050222">
    <property type="entry name" value="MATE_MdtK"/>
</dbReference>
<dbReference type="PANTHER" id="PTHR43298:SF2">
    <property type="entry name" value="FMN_FAD EXPORTER YEEO-RELATED"/>
    <property type="match status" value="1"/>
</dbReference>
<comment type="subcellular location">
    <subcellularLocation>
        <location evidence="1">Cell inner membrane</location>
        <topology evidence="1">Multi-pass membrane protein</topology>
    </subcellularLocation>
</comment>
<dbReference type="RefSeq" id="WP_095848212.1">
    <property type="nucleotide sequence ID" value="NZ_CP014136.1"/>
</dbReference>
<dbReference type="NCBIfam" id="TIGR00797">
    <property type="entry name" value="matE"/>
    <property type="match status" value="1"/>
</dbReference>
<name>A0A250B683_9GAMM</name>
<evidence type="ECO:0000256" key="4">
    <source>
        <dbReference type="ARBA" id="ARBA00022448"/>
    </source>
</evidence>
<dbReference type="OrthoDB" id="9811110at2"/>
<keyword evidence="10 13" id="KW-0472">Membrane</keyword>
<dbReference type="InterPro" id="IPR002528">
    <property type="entry name" value="MATE_fam"/>
</dbReference>
<keyword evidence="8 13" id="KW-1133">Transmembrane helix</keyword>
<dbReference type="GO" id="GO:0042910">
    <property type="term" value="F:xenobiotic transmembrane transporter activity"/>
    <property type="evidence" value="ECO:0007669"/>
    <property type="project" value="InterPro"/>
</dbReference>
<evidence type="ECO:0000313" key="14">
    <source>
        <dbReference type="EMBL" id="ATA21631.1"/>
    </source>
</evidence>
<sequence>MKAATDNAVRLSALANDRILPLIIRLALPTIIGVSVSALYQILNAFFIGRLGTQAIAAMALTFPFAIAVSCIGLCFGTGVASFISRYLGAGDNLRAGQYALSSLALGAVCAILLCVFIEYFSLQIFSYMGAANETLALSQRYLRWLLVGYVLVVVNMTCGFIARAEGDTRFSMYTQLAAFICNGLLDPVFIFHYQFGIEGAGIATLIGQCVSVAMYMVHWSSGRSIINLKAGFTSARELRGIVRVGFPSALNALLQVLSIAFLNRVAMHYGDTVVAGVGIASRLLMVAALPLNGLCMGAQAIVGYNLGAGKVQRVHSVIKTLSLFSCGAALLYTLICFFFSRPMAAFFSADPQVIGVAALAIIIFHLSMPFIALQQVCLMYFQSLGVAKTALYISLLRYVVLTVPLLLVLPWYCGVFGIYYALPLADAITGCLCIAILWLQLMRLKAQFASPERCAG</sequence>
<dbReference type="InterPro" id="IPR045070">
    <property type="entry name" value="MATE_MepA-like"/>
</dbReference>
<dbReference type="KEGG" id="gqu:AWC35_21065"/>
<evidence type="ECO:0000256" key="2">
    <source>
        <dbReference type="ARBA" id="ARBA00008417"/>
    </source>
</evidence>
<dbReference type="EMBL" id="CP014136">
    <property type="protein sequence ID" value="ATA21631.1"/>
    <property type="molecule type" value="Genomic_DNA"/>
</dbReference>